<reference evidence="1" key="2">
    <citation type="submission" date="2023-05" db="EMBL/GenBank/DDBJ databases">
        <authorList>
            <consortium name="Lawrence Berkeley National Laboratory"/>
            <person name="Steindorff A."/>
            <person name="Hensen N."/>
            <person name="Bonometti L."/>
            <person name="Westerberg I."/>
            <person name="Brannstrom I.O."/>
            <person name="Guillou S."/>
            <person name="Cros-Aarteil S."/>
            <person name="Calhoun S."/>
            <person name="Haridas S."/>
            <person name="Kuo A."/>
            <person name="Mondo S."/>
            <person name="Pangilinan J."/>
            <person name="Riley R."/>
            <person name="Labutti K."/>
            <person name="Andreopoulos B."/>
            <person name="Lipzen A."/>
            <person name="Chen C."/>
            <person name="Yanf M."/>
            <person name="Daum C."/>
            <person name="Ng V."/>
            <person name="Clum A."/>
            <person name="Ohm R."/>
            <person name="Martin F."/>
            <person name="Silar P."/>
            <person name="Natvig D."/>
            <person name="Lalanne C."/>
            <person name="Gautier V."/>
            <person name="Ament-Velasquez S.L."/>
            <person name="Kruys A."/>
            <person name="Hutchinson M.I."/>
            <person name="Powell A.J."/>
            <person name="Barry K."/>
            <person name="Miller A.N."/>
            <person name="Grigoriev I.V."/>
            <person name="Debuchy R."/>
            <person name="Gladieux P."/>
            <person name="Thoren M.H."/>
            <person name="Johannesson H."/>
        </authorList>
    </citation>
    <scope>NUCLEOTIDE SEQUENCE</scope>
    <source>
        <strain evidence="1">CBS 892.96</strain>
    </source>
</reference>
<comment type="caution">
    <text evidence="1">The sequence shown here is derived from an EMBL/GenBank/DDBJ whole genome shotgun (WGS) entry which is preliminary data.</text>
</comment>
<name>A0AAN7A4L7_9PEZI</name>
<evidence type="ECO:0000313" key="1">
    <source>
        <dbReference type="EMBL" id="KAK4172237.1"/>
    </source>
</evidence>
<organism evidence="1 2">
    <name type="scientific">Triangularia setosa</name>
    <dbReference type="NCBI Taxonomy" id="2587417"/>
    <lineage>
        <taxon>Eukaryota</taxon>
        <taxon>Fungi</taxon>
        <taxon>Dikarya</taxon>
        <taxon>Ascomycota</taxon>
        <taxon>Pezizomycotina</taxon>
        <taxon>Sordariomycetes</taxon>
        <taxon>Sordariomycetidae</taxon>
        <taxon>Sordariales</taxon>
        <taxon>Podosporaceae</taxon>
        <taxon>Triangularia</taxon>
    </lineage>
</organism>
<dbReference type="EMBL" id="MU866448">
    <property type="protein sequence ID" value="KAK4172237.1"/>
    <property type="molecule type" value="Genomic_DNA"/>
</dbReference>
<dbReference type="Proteomes" id="UP001302321">
    <property type="component" value="Unassembled WGS sequence"/>
</dbReference>
<gene>
    <name evidence="1" type="ORF">QBC36DRAFT_338325</name>
</gene>
<proteinExistence type="predicted"/>
<sequence>MFFSNPHYSPQEMDHFLGYNKMDMSRIWYESDARSVNTLNRNLILGAQEQR</sequence>
<accession>A0AAN7A4L7</accession>
<dbReference type="AlphaFoldDB" id="A0AAN7A4L7"/>
<keyword evidence="2" id="KW-1185">Reference proteome</keyword>
<protein>
    <submittedName>
        <fullName evidence="1">Uncharacterized protein</fullName>
    </submittedName>
</protein>
<reference evidence="1" key="1">
    <citation type="journal article" date="2023" name="Mol. Phylogenet. Evol.">
        <title>Genome-scale phylogeny and comparative genomics of the fungal order Sordariales.</title>
        <authorList>
            <person name="Hensen N."/>
            <person name="Bonometti L."/>
            <person name="Westerberg I."/>
            <person name="Brannstrom I.O."/>
            <person name="Guillou S."/>
            <person name="Cros-Aarteil S."/>
            <person name="Calhoun S."/>
            <person name="Haridas S."/>
            <person name="Kuo A."/>
            <person name="Mondo S."/>
            <person name="Pangilinan J."/>
            <person name="Riley R."/>
            <person name="LaButti K."/>
            <person name="Andreopoulos B."/>
            <person name="Lipzen A."/>
            <person name="Chen C."/>
            <person name="Yan M."/>
            <person name="Daum C."/>
            <person name="Ng V."/>
            <person name="Clum A."/>
            <person name="Steindorff A."/>
            <person name="Ohm R.A."/>
            <person name="Martin F."/>
            <person name="Silar P."/>
            <person name="Natvig D.O."/>
            <person name="Lalanne C."/>
            <person name="Gautier V."/>
            <person name="Ament-Velasquez S.L."/>
            <person name="Kruys A."/>
            <person name="Hutchinson M.I."/>
            <person name="Powell A.J."/>
            <person name="Barry K."/>
            <person name="Miller A.N."/>
            <person name="Grigoriev I.V."/>
            <person name="Debuchy R."/>
            <person name="Gladieux P."/>
            <person name="Hiltunen Thoren M."/>
            <person name="Johannesson H."/>
        </authorList>
    </citation>
    <scope>NUCLEOTIDE SEQUENCE</scope>
    <source>
        <strain evidence="1">CBS 892.96</strain>
    </source>
</reference>
<evidence type="ECO:0000313" key="2">
    <source>
        <dbReference type="Proteomes" id="UP001302321"/>
    </source>
</evidence>